<dbReference type="RefSeq" id="WP_116708980.1">
    <property type="nucleotide sequence ID" value="NZ_QEKW01000007.1"/>
</dbReference>
<dbReference type="SUPFAM" id="SSF103473">
    <property type="entry name" value="MFS general substrate transporter"/>
    <property type="match status" value="1"/>
</dbReference>
<comment type="caution">
    <text evidence="2">The sequence shown here is derived from an EMBL/GenBank/DDBJ whole genome shotgun (WGS) entry which is preliminary data.</text>
</comment>
<keyword evidence="3" id="KW-1185">Reference proteome</keyword>
<feature type="transmembrane region" description="Helical" evidence="1">
    <location>
        <begin position="78"/>
        <end position="98"/>
    </location>
</feature>
<feature type="transmembrane region" description="Helical" evidence="1">
    <location>
        <begin position="242"/>
        <end position="262"/>
    </location>
</feature>
<dbReference type="PANTHER" id="PTHR23537">
    <property type="match status" value="1"/>
</dbReference>
<dbReference type="GO" id="GO:0005886">
    <property type="term" value="C:plasma membrane"/>
    <property type="evidence" value="ECO:0007669"/>
    <property type="project" value="TreeGrafter"/>
</dbReference>
<dbReference type="OrthoDB" id="9797953at2"/>
<feature type="transmembrane region" description="Helical" evidence="1">
    <location>
        <begin position="297"/>
        <end position="317"/>
    </location>
</feature>
<feature type="transmembrane region" description="Helical" evidence="1">
    <location>
        <begin position="360"/>
        <end position="381"/>
    </location>
</feature>
<keyword evidence="1" id="KW-0812">Transmembrane</keyword>
<reference evidence="2 3" key="1">
    <citation type="submission" date="2018-04" db="EMBL/GenBank/DDBJ databases">
        <title>Genomic Encyclopedia of Type Strains, Phase IV (KMG-IV): sequencing the most valuable type-strain genomes for metagenomic binning, comparative biology and taxonomic classification.</title>
        <authorList>
            <person name="Goeker M."/>
        </authorList>
    </citation>
    <scope>NUCLEOTIDE SEQUENCE [LARGE SCALE GENOMIC DNA]</scope>
    <source>
        <strain evidence="2 3">DSM 45771</strain>
    </source>
</reference>
<dbReference type="InterPro" id="IPR036259">
    <property type="entry name" value="MFS_trans_sf"/>
</dbReference>
<dbReference type="Proteomes" id="UP000245639">
    <property type="component" value="Unassembled WGS sequence"/>
</dbReference>
<dbReference type="InterPro" id="IPR010645">
    <property type="entry name" value="MFS_4"/>
</dbReference>
<proteinExistence type="predicted"/>
<accession>A0A2U1F9Z4</accession>
<feature type="transmembrane region" description="Helical" evidence="1">
    <location>
        <begin position="269"/>
        <end position="291"/>
    </location>
</feature>
<keyword evidence="1" id="KW-0472">Membrane</keyword>
<dbReference type="Pfam" id="PF06779">
    <property type="entry name" value="MFS_4"/>
    <property type="match status" value="1"/>
</dbReference>
<keyword evidence="1" id="KW-1133">Transmembrane helix</keyword>
<dbReference type="Gene3D" id="1.20.1250.20">
    <property type="entry name" value="MFS general substrate transporter like domains"/>
    <property type="match status" value="2"/>
</dbReference>
<name>A0A2U1F9Z4_9PSEU</name>
<sequence length="392" mass="39076">MRARPFVLAVALAMVPATAQGLSRFGYGLVLPVMREDLGWSYATAGSLSTANAIGYLVGSVGALAVARRLGTVTTFRAMIVAVVLTIAAGAITGELAVQLALRFLAGVTAAVAFVLGGSAASRLRTADGRPGPFYGLYFAGAGAGVALSGVVVPLATAAAGSPAAAWRSAWLALTVPALLLIPVVWWAFRGADVPAAAPHRGRSPLRSIAPIVASYTLFGVGYIGYMTFVPDHLRGQGVGDAGVAVFWIGLGLAGFVVPPLWAPLLRRLAPGVGVFGLVAATALAAVVPVLTSGAAAAWVSGIVFGASFLTAIGALTDASRRVLDPVHWTAALAVLTVGFALGQCLGPVLSGLVSDAGGGLTAGLSVSAGVLGVAALVGLLQRAPADPGGKL</sequence>
<evidence type="ECO:0000256" key="1">
    <source>
        <dbReference type="SAM" id="Phobius"/>
    </source>
</evidence>
<feature type="transmembrane region" description="Helical" evidence="1">
    <location>
        <begin position="104"/>
        <end position="122"/>
    </location>
</feature>
<evidence type="ECO:0000313" key="2">
    <source>
        <dbReference type="EMBL" id="PVZ09001.1"/>
    </source>
</evidence>
<dbReference type="PANTHER" id="PTHR23537:SF1">
    <property type="entry name" value="SUGAR TRANSPORTER"/>
    <property type="match status" value="1"/>
</dbReference>
<gene>
    <name evidence="2" type="ORF">C8D89_107163</name>
</gene>
<evidence type="ECO:0000313" key="3">
    <source>
        <dbReference type="Proteomes" id="UP000245639"/>
    </source>
</evidence>
<feature type="transmembrane region" description="Helical" evidence="1">
    <location>
        <begin position="169"/>
        <end position="189"/>
    </location>
</feature>
<dbReference type="EMBL" id="QEKW01000007">
    <property type="protein sequence ID" value="PVZ09001.1"/>
    <property type="molecule type" value="Genomic_DNA"/>
</dbReference>
<feature type="transmembrane region" description="Helical" evidence="1">
    <location>
        <begin position="329"/>
        <end position="354"/>
    </location>
</feature>
<feature type="transmembrane region" description="Helical" evidence="1">
    <location>
        <begin position="209"/>
        <end position="230"/>
    </location>
</feature>
<protein>
    <submittedName>
        <fullName evidence="2">Putative MFS family arabinose efflux permease</fullName>
    </submittedName>
</protein>
<dbReference type="AlphaFoldDB" id="A0A2U1F9Z4"/>
<feature type="transmembrane region" description="Helical" evidence="1">
    <location>
        <begin position="134"/>
        <end position="157"/>
    </location>
</feature>
<feature type="transmembrane region" description="Helical" evidence="1">
    <location>
        <begin position="45"/>
        <end position="66"/>
    </location>
</feature>
<organism evidence="2 3">
    <name type="scientific">Actinomycetospora cinnamomea</name>
    <dbReference type="NCBI Taxonomy" id="663609"/>
    <lineage>
        <taxon>Bacteria</taxon>
        <taxon>Bacillati</taxon>
        <taxon>Actinomycetota</taxon>
        <taxon>Actinomycetes</taxon>
        <taxon>Pseudonocardiales</taxon>
        <taxon>Pseudonocardiaceae</taxon>
        <taxon>Actinomycetospora</taxon>
    </lineage>
</organism>